<keyword evidence="8" id="KW-0804">Transcription</keyword>
<dbReference type="SMART" id="SM00355">
    <property type="entry name" value="ZnF_C2H2"/>
    <property type="match status" value="2"/>
</dbReference>
<dbReference type="InterPro" id="IPR011333">
    <property type="entry name" value="SKP1/BTB/POZ_sf"/>
</dbReference>
<evidence type="ECO:0000256" key="1">
    <source>
        <dbReference type="ARBA" id="ARBA00004123"/>
    </source>
</evidence>
<evidence type="ECO:0000256" key="8">
    <source>
        <dbReference type="ARBA" id="ARBA00023163"/>
    </source>
</evidence>
<dbReference type="Proteomes" id="UP000694522">
    <property type="component" value="Unplaced"/>
</dbReference>
<protein>
    <submittedName>
        <fullName evidence="14">Zinc finger and BTB domain containing 3</fullName>
    </submittedName>
</protein>
<organism evidence="14 15">
    <name type="scientific">Amazona collaria</name>
    <name type="common">yellow-billed parrot</name>
    <dbReference type="NCBI Taxonomy" id="241587"/>
    <lineage>
        <taxon>Eukaryota</taxon>
        <taxon>Metazoa</taxon>
        <taxon>Chordata</taxon>
        <taxon>Craniata</taxon>
        <taxon>Vertebrata</taxon>
        <taxon>Euteleostomi</taxon>
        <taxon>Archelosauria</taxon>
        <taxon>Archosauria</taxon>
        <taxon>Dinosauria</taxon>
        <taxon>Saurischia</taxon>
        <taxon>Theropoda</taxon>
        <taxon>Coelurosauria</taxon>
        <taxon>Aves</taxon>
        <taxon>Neognathae</taxon>
        <taxon>Neoaves</taxon>
        <taxon>Telluraves</taxon>
        <taxon>Australaves</taxon>
        <taxon>Psittaciformes</taxon>
        <taxon>Psittacidae</taxon>
        <taxon>Amazona</taxon>
    </lineage>
</organism>
<keyword evidence="7" id="KW-0238">DNA-binding</keyword>
<dbReference type="FunFam" id="3.30.160.60:FF:000892">
    <property type="entry name" value="zinc finger and BTB domain-containing protein 3"/>
    <property type="match status" value="1"/>
</dbReference>
<accession>A0A8B9G7K4</accession>
<dbReference type="PROSITE" id="PS00028">
    <property type="entry name" value="ZINC_FINGER_C2H2_1"/>
    <property type="match status" value="2"/>
</dbReference>
<feature type="compositionally biased region" description="Low complexity" evidence="11">
    <location>
        <begin position="199"/>
        <end position="226"/>
    </location>
</feature>
<evidence type="ECO:0000313" key="15">
    <source>
        <dbReference type="Proteomes" id="UP000694522"/>
    </source>
</evidence>
<dbReference type="Gene3D" id="3.30.160.60">
    <property type="entry name" value="Classic Zinc Finger"/>
    <property type="match status" value="2"/>
</dbReference>
<keyword evidence="6" id="KW-0805">Transcription regulation</keyword>
<evidence type="ECO:0000256" key="7">
    <source>
        <dbReference type="ARBA" id="ARBA00023125"/>
    </source>
</evidence>
<dbReference type="SUPFAM" id="SSF57667">
    <property type="entry name" value="beta-beta-alpha zinc fingers"/>
    <property type="match status" value="1"/>
</dbReference>
<dbReference type="CDD" id="cd18194">
    <property type="entry name" value="BTB_POZ_ZBTB3-like"/>
    <property type="match status" value="1"/>
</dbReference>
<dbReference type="SUPFAM" id="SSF54695">
    <property type="entry name" value="POZ domain"/>
    <property type="match status" value="1"/>
</dbReference>
<evidence type="ECO:0000313" key="14">
    <source>
        <dbReference type="Ensembl" id="ENSACOP00000018945.1"/>
    </source>
</evidence>
<keyword evidence="5" id="KW-0862">Zinc</keyword>
<sequence>MEFPEHSRQLLRGLREQRAQGFLCDCTVLVGSSPFPAHRAVLAACSAFFHMCYAERLDKGDLVCLNSEIVTPPAFGLLLEFMYEGRLALAATPLEDVLAAASYLHMNDVVKLCKKKLQARVPAEADSTKREEDAPGSPPLPPAAPQQCPPSPGAPLLPPPGPAPEAGDGEEDGAAPPEPPVSRVDVADTTQPGMEGDWSRAAAPELPLPSPSSSTEAAPRAPFPGGELPAPGGLCAGPWAPAAPGGLLPAAVKVEAIVISDEEPEAGTRRSSSLFPAPSCAPRPAAFGEASGEPLPFGLPALREPLFLPPLEGRGGFGLFTEEAPTCPTCGKTFSCSYTLRRHATVHTRERPYECRHCLRSYTQSGDLYRHIRKAHSHGPPARGGGGAHGDPDRDCDNPP</sequence>
<dbReference type="Ensembl" id="ENSACOT00000019618.1">
    <property type="protein sequence ID" value="ENSACOP00000018945.1"/>
    <property type="gene ID" value="ENSACOG00000013044.1"/>
</dbReference>
<feature type="compositionally biased region" description="Pro residues" evidence="11">
    <location>
        <begin position="136"/>
        <end position="163"/>
    </location>
</feature>
<dbReference type="InterPro" id="IPR000210">
    <property type="entry name" value="BTB/POZ_dom"/>
</dbReference>
<evidence type="ECO:0000256" key="5">
    <source>
        <dbReference type="ARBA" id="ARBA00022833"/>
    </source>
</evidence>
<reference evidence="14" key="1">
    <citation type="submission" date="2025-08" db="UniProtKB">
        <authorList>
            <consortium name="Ensembl"/>
        </authorList>
    </citation>
    <scope>IDENTIFICATION</scope>
</reference>
<evidence type="ECO:0000256" key="2">
    <source>
        <dbReference type="ARBA" id="ARBA00022723"/>
    </source>
</evidence>
<dbReference type="Pfam" id="PF13894">
    <property type="entry name" value="zf-C2H2_4"/>
    <property type="match status" value="1"/>
</dbReference>
<dbReference type="PROSITE" id="PS50157">
    <property type="entry name" value="ZINC_FINGER_C2H2_2"/>
    <property type="match status" value="2"/>
</dbReference>
<feature type="compositionally biased region" description="Basic and acidic residues" evidence="11">
    <location>
        <begin position="390"/>
        <end position="400"/>
    </location>
</feature>
<evidence type="ECO:0000256" key="3">
    <source>
        <dbReference type="ARBA" id="ARBA00022737"/>
    </source>
</evidence>
<keyword evidence="3" id="KW-0677">Repeat</keyword>
<dbReference type="SMART" id="SM00225">
    <property type="entry name" value="BTB"/>
    <property type="match status" value="1"/>
</dbReference>
<evidence type="ECO:0000256" key="9">
    <source>
        <dbReference type="ARBA" id="ARBA00023242"/>
    </source>
</evidence>
<dbReference type="InterPro" id="IPR013087">
    <property type="entry name" value="Znf_C2H2_type"/>
</dbReference>
<keyword evidence="4 10" id="KW-0863">Zinc-finger</keyword>
<evidence type="ECO:0000259" key="13">
    <source>
        <dbReference type="PROSITE" id="PS50157"/>
    </source>
</evidence>
<evidence type="ECO:0000256" key="11">
    <source>
        <dbReference type="SAM" id="MobiDB-lite"/>
    </source>
</evidence>
<feature type="region of interest" description="Disordered" evidence="11">
    <location>
        <begin position="375"/>
        <end position="400"/>
    </location>
</feature>
<proteinExistence type="predicted"/>
<dbReference type="PANTHER" id="PTHR24394">
    <property type="entry name" value="ZINC FINGER PROTEIN"/>
    <property type="match status" value="1"/>
</dbReference>
<dbReference type="PROSITE" id="PS50097">
    <property type="entry name" value="BTB"/>
    <property type="match status" value="1"/>
</dbReference>
<evidence type="ECO:0000256" key="10">
    <source>
        <dbReference type="PROSITE-ProRule" id="PRU00042"/>
    </source>
</evidence>
<comment type="subcellular location">
    <subcellularLocation>
        <location evidence="1">Nucleus</location>
    </subcellularLocation>
</comment>
<feature type="domain" description="BTB" evidence="12">
    <location>
        <begin position="24"/>
        <end position="91"/>
    </location>
</feature>
<evidence type="ECO:0000256" key="4">
    <source>
        <dbReference type="ARBA" id="ARBA00022771"/>
    </source>
</evidence>
<evidence type="ECO:0000256" key="6">
    <source>
        <dbReference type="ARBA" id="ARBA00023015"/>
    </source>
</evidence>
<dbReference type="Gene3D" id="3.30.710.10">
    <property type="entry name" value="Potassium Channel Kv1.1, Chain A"/>
    <property type="match status" value="1"/>
</dbReference>
<dbReference type="Pfam" id="PF00651">
    <property type="entry name" value="BTB"/>
    <property type="match status" value="1"/>
</dbReference>
<keyword evidence="2" id="KW-0479">Metal-binding</keyword>
<dbReference type="GO" id="GO:0005634">
    <property type="term" value="C:nucleus"/>
    <property type="evidence" value="ECO:0007669"/>
    <property type="project" value="UniProtKB-SubCell"/>
</dbReference>
<dbReference type="InterPro" id="IPR036236">
    <property type="entry name" value="Znf_C2H2_sf"/>
</dbReference>
<feature type="domain" description="C2H2-type" evidence="13">
    <location>
        <begin position="325"/>
        <end position="352"/>
    </location>
</feature>
<dbReference type="GO" id="GO:0003677">
    <property type="term" value="F:DNA binding"/>
    <property type="evidence" value="ECO:0007669"/>
    <property type="project" value="UniProtKB-KW"/>
</dbReference>
<dbReference type="GO" id="GO:0008270">
    <property type="term" value="F:zinc ion binding"/>
    <property type="evidence" value="ECO:0007669"/>
    <property type="project" value="UniProtKB-KW"/>
</dbReference>
<feature type="domain" description="C2H2-type" evidence="13">
    <location>
        <begin position="353"/>
        <end position="381"/>
    </location>
</feature>
<keyword evidence="9" id="KW-0539">Nucleus</keyword>
<dbReference type="FunFam" id="3.30.160.60:FF:000114">
    <property type="entry name" value="Zinc finger and BTB domain-containing protein 18"/>
    <property type="match status" value="1"/>
</dbReference>
<evidence type="ECO:0000259" key="12">
    <source>
        <dbReference type="PROSITE" id="PS50097"/>
    </source>
</evidence>
<dbReference type="PANTHER" id="PTHR24394:SF19">
    <property type="entry name" value="ZINC FINGER AND BTB DOMAIN-CONTAINING PROTEIN 3"/>
    <property type="match status" value="1"/>
</dbReference>
<keyword evidence="15" id="KW-1185">Reference proteome</keyword>
<dbReference type="FunFam" id="3.30.710.10:FF:000021">
    <property type="entry name" value="Zinc finger and BTB domain-containing protein 18"/>
    <property type="match status" value="1"/>
</dbReference>
<feature type="region of interest" description="Disordered" evidence="11">
    <location>
        <begin position="122"/>
        <end position="226"/>
    </location>
</feature>
<reference evidence="14" key="2">
    <citation type="submission" date="2025-09" db="UniProtKB">
        <authorList>
            <consortium name="Ensembl"/>
        </authorList>
    </citation>
    <scope>IDENTIFICATION</scope>
</reference>
<dbReference type="AlphaFoldDB" id="A0A8B9G7K4"/>
<dbReference type="Pfam" id="PF00096">
    <property type="entry name" value="zf-C2H2"/>
    <property type="match status" value="1"/>
</dbReference>
<dbReference type="GO" id="GO:0000981">
    <property type="term" value="F:DNA-binding transcription factor activity, RNA polymerase II-specific"/>
    <property type="evidence" value="ECO:0007669"/>
    <property type="project" value="TreeGrafter"/>
</dbReference>
<name>A0A8B9G7K4_9PSIT</name>